<dbReference type="EMBL" id="PCRM01000017">
    <property type="protein sequence ID" value="PIP21787.1"/>
    <property type="molecule type" value="Genomic_DNA"/>
</dbReference>
<dbReference type="Gene3D" id="3.40.50.2000">
    <property type="entry name" value="Glycogen Phosphorylase B"/>
    <property type="match status" value="2"/>
</dbReference>
<proteinExistence type="predicted"/>
<dbReference type="InterPro" id="IPR001296">
    <property type="entry name" value="Glyco_trans_1"/>
</dbReference>
<dbReference type="GO" id="GO:0016757">
    <property type="term" value="F:glycosyltransferase activity"/>
    <property type="evidence" value="ECO:0007669"/>
    <property type="project" value="InterPro"/>
</dbReference>
<dbReference type="Proteomes" id="UP000231567">
    <property type="component" value="Unassembled WGS sequence"/>
</dbReference>
<protein>
    <recommendedName>
        <fullName evidence="3">Glycosyl transferase family 1 domain-containing protein</fullName>
    </recommendedName>
</protein>
<keyword evidence="2" id="KW-0472">Membrane</keyword>
<dbReference type="SUPFAM" id="SSF53756">
    <property type="entry name" value="UDP-Glycosyltransferase/glycogen phosphorylase"/>
    <property type="match status" value="1"/>
</dbReference>
<evidence type="ECO:0000256" key="2">
    <source>
        <dbReference type="SAM" id="Phobius"/>
    </source>
</evidence>
<keyword evidence="1" id="KW-0808">Transferase</keyword>
<evidence type="ECO:0000313" key="4">
    <source>
        <dbReference type="EMBL" id="PIP21787.1"/>
    </source>
</evidence>
<dbReference type="PANTHER" id="PTHR46401">
    <property type="entry name" value="GLYCOSYLTRANSFERASE WBBK-RELATED"/>
    <property type="match status" value="1"/>
</dbReference>
<organism evidence="4 5">
    <name type="scientific">Candidatus Nealsonbacteria bacterium CG23_combo_of_CG06-09_8_20_14_all_40_13</name>
    <dbReference type="NCBI Taxonomy" id="1974724"/>
    <lineage>
        <taxon>Bacteria</taxon>
        <taxon>Candidatus Nealsoniibacteriota</taxon>
    </lineage>
</organism>
<dbReference type="PANTHER" id="PTHR46401:SF2">
    <property type="entry name" value="GLYCOSYLTRANSFERASE WBBK-RELATED"/>
    <property type="match status" value="1"/>
</dbReference>
<dbReference type="Pfam" id="PF00534">
    <property type="entry name" value="Glycos_transf_1"/>
    <property type="match status" value="1"/>
</dbReference>
<feature type="transmembrane region" description="Helical" evidence="2">
    <location>
        <begin position="29"/>
        <end position="45"/>
    </location>
</feature>
<dbReference type="AlphaFoldDB" id="A0A2G9YRB6"/>
<feature type="domain" description="Glycosyl transferase family 1" evidence="3">
    <location>
        <begin position="257"/>
        <end position="415"/>
    </location>
</feature>
<feature type="transmembrane region" description="Helical" evidence="2">
    <location>
        <begin position="122"/>
        <end position="139"/>
    </location>
</feature>
<reference evidence="4 5" key="1">
    <citation type="submission" date="2017-09" db="EMBL/GenBank/DDBJ databases">
        <title>Depth-based differentiation of microbial function through sediment-hosted aquifers and enrichment of novel symbionts in the deep terrestrial subsurface.</title>
        <authorList>
            <person name="Probst A.J."/>
            <person name="Ladd B."/>
            <person name="Jarett J.K."/>
            <person name="Geller-Mcgrath D.E."/>
            <person name="Sieber C.M."/>
            <person name="Emerson J.B."/>
            <person name="Anantharaman K."/>
            <person name="Thomas B.C."/>
            <person name="Malmstrom R."/>
            <person name="Stieglmeier M."/>
            <person name="Klingl A."/>
            <person name="Woyke T."/>
            <person name="Ryan C.M."/>
            <person name="Banfield J.F."/>
        </authorList>
    </citation>
    <scope>NUCLEOTIDE SEQUENCE [LARGE SCALE GENOMIC DNA]</scope>
    <source>
        <strain evidence="4">CG23_combo_of_CG06-09_8_20_14_all_40_13</strain>
    </source>
</reference>
<evidence type="ECO:0000256" key="1">
    <source>
        <dbReference type="ARBA" id="ARBA00022679"/>
    </source>
</evidence>
<keyword evidence="2" id="KW-1133">Transmembrane helix</keyword>
<evidence type="ECO:0000313" key="5">
    <source>
        <dbReference type="Proteomes" id="UP000231567"/>
    </source>
</evidence>
<gene>
    <name evidence="4" type="ORF">COX39_01090</name>
</gene>
<dbReference type="GO" id="GO:0009103">
    <property type="term" value="P:lipopolysaccharide biosynthetic process"/>
    <property type="evidence" value="ECO:0007669"/>
    <property type="project" value="TreeGrafter"/>
</dbReference>
<sequence length="442" mass="50546">MFILISSCALWAISQAILGRADSLFKSNFSLRMIFKIFIFCYNTIMNCRLKILYTNLGDTTIYAYDKPAGRILGWARGNNDVFILAPQLDLEIIKKEILDKEKSKVQAIFLPFTKKETSSNFGIIISYLIRILISPFILVKRLPVFDFAFSNSPFLVDIIPILWLKIFGKCKHWVLMMDSVVPPPKERSGNSIVNILTYVESLLVGRIANIFADKVFTVNPELKKEMINRGIKESKIILTQNGLIVKNILAVKKPKNIEYEAVYMGRISINKGVLDLIKIWKKLVKKMPKAKLAIMGMGLDDVVIKFKREIEKNGLGKNIEYLGFTPSDKKYKVLKNSKVFLYLSKVNADESWGISLMEALACGLPAISYNLPIYEYIYKTEGLIRIKCNDIDSVTEKLVYLLENQKVRLALSQKCINFAKNFDWFKIAEVDLEKIRKSVSL</sequence>
<comment type="caution">
    <text evidence="4">The sequence shown here is derived from an EMBL/GenBank/DDBJ whole genome shotgun (WGS) entry which is preliminary data.</text>
</comment>
<accession>A0A2G9YRB6</accession>
<dbReference type="CDD" id="cd03801">
    <property type="entry name" value="GT4_PimA-like"/>
    <property type="match status" value="1"/>
</dbReference>
<keyword evidence="2" id="KW-0812">Transmembrane</keyword>
<name>A0A2G9YRB6_9BACT</name>
<evidence type="ECO:0000259" key="3">
    <source>
        <dbReference type="Pfam" id="PF00534"/>
    </source>
</evidence>